<evidence type="ECO:0000313" key="1">
    <source>
        <dbReference type="EMBL" id="GLY65504.1"/>
    </source>
</evidence>
<protein>
    <submittedName>
        <fullName evidence="1">Uncharacterized protein</fullName>
    </submittedName>
</protein>
<dbReference type="EMBL" id="BSTI01000004">
    <property type="protein sequence ID" value="GLY65504.1"/>
    <property type="molecule type" value="Genomic_DNA"/>
</dbReference>
<name>A0A9W6QXR8_9PSEU</name>
<reference evidence="1" key="1">
    <citation type="submission" date="2023-03" db="EMBL/GenBank/DDBJ databases">
        <title>Amycolatopsis taiwanensis NBRC 103393.</title>
        <authorList>
            <person name="Ichikawa N."/>
            <person name="Sato H."/>
            <person name="Tonouchi N."/>
        </authorList>
    </citation>
    <scope>NUCLEOTIDE SEQUENCE</scope>
    <source>
        <strain evidence="1">NBRC 103393</strain>
    </source>
</reference>
<dbReference type="AlphaFoldDB" id="A0A9W6QXR8"/>
<accession>A0A9W6QXR8</accession>
<gene>
    <name evidence="1" type="ORF">Atai01_21230</name>
</gene>
<dbReference type="RefSeq" id="WP_027940895.1">
    <property type="nucleotide sequence ID" value="NZ_BSTI01000004.1"/>
</dbReference>
<sequence>MPSDTLSLITSLIPAGTRALVPRPQEEPADSDDSVSGVMTRNVAVLAVVPEWVLQGVVAQVKGVIERATHELDRLDIRLRLDIRRAPQAGTDTSESVDSLERHILDLAAEVQRLRQA</sequence>
<comment type="caution">
    <text evidence="1">The sequence shown here is derived from an EMBL/GenBank/DDBJ whole genome shotgun (WGS) entry which is preliminary data.</text>
</comment>
<evidence type="ECO:0000313" key="2">
    <source>
        <dbReference type="Proteomes" id="UP001165136"/>
    </source>
</evidence>
<proteinExistence type="predicted"/>
<organism evidence="1 2">
    <name type="scientific">Amycolatopsis taiwanensis</name>
    <dbReference type="NCBI Taxonomy" id="342230"/>
    <lineage>
        <taxon>Bacteria</taxon>
        <taxon>Bacillati</taxon>
        <taxon>Actinomycetota</taxon>
        <taxon>Actinomycetes</taxon>
        <taxon>Pseudonocardiales</taxon>
        <taxon>Pseudonocardiaceae</taxon>
        <taxon>Amycolatopsis</taxon>
    </lineage>
</organism>
<keyword evidence="2" id="KW-1185">Reference proteome</keyword>
<dbReference type="Proteomes" id="UP001165136">
    <property type="component" value="Unassembled WGS sequence"/>
</dbReference>